<keyword evidence="2" id="KW-0175">Coiled coil</keyword>
<feature type="coiled-coil region" evidence="2">
    <location>
        <begin position="290"/>
        <end position="347"/>
    </location>
</feature>
<feature type="region of interest" description="Disordered" evidence="3">
    <location>
        <begin position="400"/>
        <end position="440"/>
    </location>
</feature>
<dbReference type="SUPFAM" id="SSF52833">
    <property type="entry name" value="Thioredoxin-like"/>
    <property type="match status" value="1"/>
</dbReference>
<protein>
    <submittedName>
        <fullName evidence="4">Uncharacterized protein</fullName>
    </submittedName>
</protein>
<feature type="compositionally biased region" description="Polar residues" evidence="3">
    <location>
        <begin position="401"/>
        <end position="414"/>
    </location>
</feature>
<dbReference type="InterPro" id="IPR051033">
    <property type="entry name" value="SH3BGR"/>
</dbReference>
<evidence type="ECO:0000256" key="2">
    <source>
        <dbReference type="SAM" id="Coils"/>
    </source>
</evidence>
<feature type="compositionally biased region" description="Basic residues" evidence="3">
    <location>
        <begin position="1"/>
        <end position="14"/>
    </location>
</feature>
<evidence type="ECO:0000256" key="1">
    <source>
        <dbReference type="ARBA" id="ARBA00007764"/>
    </source>
</evidence>
<dbReference type="Gene3D" id="3.40.30.10">
    <property type="entry name" value="Glutaredoxin"/>
    <property type="match status" value="1"/>
</dbReference>
<dbReference type="AlphaFoldDB" id="A0A1X2J159"/>
<evidence type="ECO:0000256" key="3">
    <source>
        <dbReference type="SAM" id="MobiDB-lite"/>
    </source>
</evidence>
<dbReference type="GO" id="GO:0005737">
    <property type="term" value="C:cytoplasm"/>
    <property type="evidence" value="ECO:0007669"/>
    <property type="project" value="TreeGrafter"/>
</dbReference>
<organism evidence="4 5">
    <name type="scientific">Absidia repens</name>
    <dbReference type="NCBI Taxonomy" id="90262"/>
    <lineage>
        <taxon>Eukaryota</taxon>
        <taxon>Fungi</taxon>
        <taxon>Fungi incertae sedis</taxon>
        <taxon>Mucoromycota</taxon>
        <taxon>Mucoromycotina</taxon>
        <taxon>Mucoromycetes</taxon>
        <taxon>Mucorales</taxon>
        <taxon>Cunninghamellaceae</taxon>
        <taxon>Absidia</taxon>
    </lineage>
</organism>
<name>A0A1X2J159_9FUNG</name>
<dbReference type="InterPro" id="IPR006993">
    <property type="entry name" value="Glut_rich_SH3-bd"/>
</dbReference>
<dbReference type="Pfam" id="PF04908">
    <property type="entry name" value="SH3BGR"/>
    <property type="match status" value="1"/>
</dbReference>
<dbReference type="OrthoDB" id="9932926at2759"/>
<dbReference type="InterPro" id="IPR036249">
    <property type="entry name" value="Thioredoxin-like_sf"/>
</dbReference>
<reference evidence="4 5" key="1">
    <citation type="submission" date="2016-07" db="EMBL/GenBank/DDBJ databases">
        <title>Pervasive Adenine N6-methylation of Active Genes in Fungi.</title>
        <authorList>
            <consortium name="DOE Joint Genome Institute"/>
            <person name="Mondo S.J."/>
            <person name="Dannebaum R.O."/>
            <person name="Kuo R.C."/>
            <person name="Labutti K."/>
            <person name="Haridas S."/>
            <person name="Kuo A."/>
            <person name="Salamov A."/>
            <person name="Ahrendt S.R."/>
            <person name="Lipzen A."/>
            <person name="Sullivan W."/>
            <person name="Andreopoulos W.B."/>
            <person name="Clum A."/>
            <person name="Lindquist E."/>
            <person name="Daum C."/>
            <person name="Ramamoorthy G.K."/>
            <person name="Gryganskyi A."/>
            <person name="Culley D."/>
            <person name="Magnuson J.K."/>
            <person name="James T.Y."/>
            <person name="O'Malley M.A."/>
            <person name="Stajich J.E."/>
            <person name="Spatafora J.W."/>
            <person name="Visel A."/>
            <person name="Grigoriev I.V."/>
        </authorList>
    </citation>
    <scope>NUCLEOTIDE SEQUENCE [LARGE SCALE GENOMIC DNA]</scope>
    <source>
        <strain evidence="4 5">NRRL 1336</strain>
    </source>
</reference>
<dbReference type="STRING" id="90262.A0A1X2J159"/>
<accession>A0A1X2J159</accession>
<feature type="region of interest" description="Disordered" evidence="3">
    <location>
        <begin position="577"/>
        <end position="613"/>
    </location>
</feature>
<comment type="caution">
    <text evidence="4">The sequence shown here is derived from an EMBL/GenBank/DDBJ whole genome shotgun (WGS) entry which is preliminary data.</text>
</comment>
<feature type="region of interest" description="Disordered" evidence="3">
    <location>
        <begin position="1"/>
        <end position="32"/>
    </location>
</feature>
<sequence length="642" mass="72379">MPCLGGRKKKKTSIHKSNANEKSRSISAAVPNTDSAVAQMKQEYHELKSKNEAHLDVIARQSAELAELRQKLDSSGKPDSTTETMLAEMEARNRETLTSLQEKEALLQEKEKEIEQLAEKSKDEDGGYQSILAEKDELLQSKEEQIKALQLKWQAERAELVKPALEEVSSQLEQLKKTNEDAQKRLADKEGELAELRSELTRRERTPSNRTKPNDVQERQKRLNRLTVDLENDRLMIQKLEELNQQLEAQKKQHEAVLQTHAEAIAEKDRELVEHQQSLSDIKVSHQQAIRTLERNLQTSMTDLKAHHEEDLKQLKQRLGLAEKRAKSDMNDEVEKLLREFEQSEHDHTQQMAHLQQSHREQLTVMKKDQQAEIRHHIQKRNSVILPDNVCIDNAAPPCPTSTNTNDKSSSPKINTNTTTNTNNNNNANTTLTPLRKTGGPAGKVLRWPAMGGLHDQPELMPKDPHAIHVYISSVSANSTVKRNQESIQTLLSSCQLQYQVIDVARREPALQHMRRQTNGRSIQLPLVFVGGHYRGQLDDLVEAQDCQRLAEFLSLPNDSIKPTTTTPTAAAAATTTTTVEEQQSSSSSSTTSSPTTTPLTTPTTSRIQSSVKGVADYNEDEFLLKELEKELASNHGLNLDF</sequence>
<dbReference type="EMBL" id="MCGE01000001">
    <property type="protein sequence ID" value="ORZ25543.1"/>
    <property type="molecule type" value="Genomic_DNA"/>
</dbReference>
<dbReference type="Proteomes" id="UP000193560">
    <property type="component" value="Unassembled WGS sequence"/>
</dbReference>
<proteinExistence type="inferred from homology"/>
<dbReference type="PANTHER" id="PTHR12232:SF0">
    <property type="entry name" value="THIOREDOXIN DOMAIN-CONTAINING PROTEIN"/>
    <property type="match status" value="1"/>
</dbReference>
<evidence type="ECO:0000313" key="4">
    <source>
        <dbReference type="EMBL" id="ORZ25543.1"/>
    </source>
</evidence>
<gene>
    <name evidence="4" type="ORF">BCR42DRAFT_400384</name>
</gene>
<evidence type="ECO:0000313" key="5">
    <source>
        <dbReference type="Proteomes" id="UP000193560"/>
    </source>
</evidence>
<dbReference type="PANTHER" id="PTHR12232">
    <property type="entry name" value="SH3 DOMAIN-BINDING GLUTAMIC ACID-RICH-LIKE PROTEIN"/>
    <property type="match status" value="1"/>
</dbReference>
<feature type="compositionally biased region" description="Low complexity" evidence="3">
    <location>
        <begin position="415"/>
        <end position="433"/>
    </location>
</feature>
<dbReference type="PROSITE" id="PS51354">
    <property type="entry name" value="GLUTAREDOXIN_2"/>
    <property type="match status" value="1"/>
</dbReference>
<feature type="region of interest" description="Disordered" evidence="3">
    <location>
        <begin position="188"/>
        <end position="219"/>
    </location>
</feature>
<feature type="compositionally biased region" description="Low complexity" evidence="3">
    <location>
        <begin position="577"/>
        <end position="606"/>
    </location>
</feature>
<comment type="similarity">
    <text evidence="1">Belongs to the SH3BGR family.</text>
</comment>
<keyword evidence="5" id="KW-1185">Reference proteome</keyword>